<dbReference type="Pfam" id="PF00071">
    <property type="entry name" value="Ras"/>
    <property type="match status" value="1"/>
</dbReference>
<keyword evidence="3" id="KW-0812">Transmembrane</keyword>
<dbReference type="SUPFAM" id="SSF52540">
    <property type="entry name" value="P-loop containing nucleoside triphosphate hydrolases"/>
    <property type="match status" value="1"/>
</dbReference>
<comment type="caution">
    <text evidence="4">The sequence shown here is derived from an EMBL/GenBank/DDBJ whole genome shotgun (WGS) entry which is preliminary data.</text>
</comment>
<keyword evidence="2" id="KW-0342">GTP-binding</keyword>
<dbReference type="InterPro" id="IPR005225">
    <property type="entry name" value="Small_GTP-bd"/>
</dbReference>
<evidence type="ECO:0000313" key="4">
    <source>
        <dbReference type="EMBL" id="KRZ40005.1"/>
    </source>
</evidence>
<dbReference type="EMBL" id="JYDV01000030">
    <property type="protein sequence ID" value="KRZ40005.1"/>
    <property type="molecule type" value="Genomic_DNA"/>
</dbReference>
<evidence type="ECO:0000256" key="3">
    <source>
        <dbReference type="SAM" id="Phobius"/>
    </source>
</evidence>
<dbReference type="AlphaFoldDB" id="A0A0V1JZP8"/>
<gene>
    <name evidence="4" type="primary">ypt1</name>
    <name evidence="4" type="ORF">T4C_9458</name>
</gene>
<dbReference type="PANTHER" id="PTHR47977">
    <property type="entry name" value="RAS-RELATED PROTEIN RAB"/>
    <property type="match status" value="1"/>
</dbReference>
<evidence type="ECO:0000256" key="2">
    <source>
        <dbReference type="ARBA" id="ARBA00023134"/>
    </source>
</evidence>
<organism evidence="4 5">
    <name type="scientific">Trichinella pseudospiralis</name>
    <name type="common">Parasitic roundworm</name>
    <dbReference type="NCBI Taxonomy" id="6337"/>
    <lineage>
        <taxon>Eukaryota</taxon>
        <taxon>Metazoa</taxon>
        <taxon>Ecdysozoa</taxon>
        <taxon>Nematoda</taxon>
        <taxon>Enoplea</taxon>
        <taxon>Dorylaimia</taxon>
        <taxon>Trichinellida</taxon>
        <taxon>Trichinellidae</taxon>
        <taxon>Trichinella</taxon>
    </lineage>
</organism>
<dbReference type="SMART" id="SM00175">
    <property type="entry name" value="RAB"/>
    <property type="match status" value="1"/>
</dbReference>
<reference evidence="4 5" key="1">
    <citation type="submission" date="2015-01" db="EMBL/GenBank/DDBJ databases">
        <title>Evolution of Trichinella species and genotypes.</title>
        <authorList>
            <person name="Korhonen P.K."/>
            <person name="Edoardo P."/>
            <person name="Giuseppe L.R."/>
            <person name="Gasser R.B."/>
        </authorList>
    </citation>
    <scope>NUCLEOTIDE SEQUENCE [LARGE SCALE GENOMIC DNA]</scope>
    <source>
        <strain evidence="4">ISS176</strain>
    </source>
</reference>
<keyword evidence="3" id="KW-0472">Membrane</keyword>
<feature type="transmembrane region" description="Helical" evidence="3">
    <location>
        <begin position="12"/>
        <end position="32"/>
    </location>
</feature>
<dbReference type="GO" id="GO:0003924">
    <property type="term" value="F:GTPase activity"/>
    <property type="evidence" value="ECO:0007669"/>
    <property type="project" value="InterPro"/>
</dbReference>
<keyword evidence="3" id="KW-1133">Transmembrane helix</keyword>
<feature type="transmembrane region" description="Helical" evidence="3">
    <location>
        <begin position="387"/>
        <end position="408"/>
    </location>
</feature>
<dbReference type="PRINTS" id="PR00449">
    <property type="entry name" value="RASTRNSFRMNG"/>
</dbReference>
<dbReference type="Pfam" id="PF10149">
    <property type="entry name" value="TM231"/>
    <property type="match status" value="1"/>
</dbReference>
<evidence type="ECO:0000256" key="1">
    <source>
        <dbReference type="ARBA" id="ARBA00022741"/>
    </source>
</evidence>
<dbReference type="Proteomes" id="UP000054826">
    <property type="component" value="Unassembled WGS sequence"/>
</dbReference>
<accession>A0A0V1JZP8</accession>
<dbReference type="InterPro" id="IPR027417">
    <property type="entry name" value="P-loop_NTPase"/>
</dbReference>
<dbReference type="PROSITE" id="PS51421">
    <property type="entry name" value="RAS"/>
    <property type="match status" value="1"/>
</dbReference>
<evidence type="ECO:0000313" key="5">
    <source>
        <dbReference type="Proteomes" id="UP000054826"/>
    </source>
</evidence>
<dbReference type="CDD" id="cd00154">
    <property type="entry name" value="Rab"/>
    <property type="match status" value="1"/>
</dbReference>
<keyword evidence="1" id="KW-0547">Nucleotide-binding</keyword>
<dbReference type="InterPro" id="IPR050227">
    <property type="entry name" value="Rab"/>
</dbReference>
<dbReference type="PROSITE" id="PS51419">
    <property type="entry name" value="RAB"/>
    <property type="match status" value="1"/>
</dbReference>
<feature type="transmembrane region" description="Helical" evidence="3">
    <location>
        <begin position="44"/>
        <end position="67"/>
    </location>
</feature>
<dbReference type="SMART" id="SM00173">
    <property type="entry name" value="RAS"/>
    <property type="match status" value="1"/>
</dbReference>
<sequence length="680" mass="75999">MEYIKMLHQLKYLTKANSFVILCLLLVELFNVDMKLTSDEKIDVRVSFSLQCSAVLVVRVVVVVVIVELTMTTQARQQVYKLVLCGDYGVGKSSLFRRFVFDTFVESSDRKCTLGFDHYEKTYPIEDKSVTLQLWDTGGLERVATVTSSYFKFSNGVLLVFAYDDMDSLNDLSQHLVEALTCAEQARYFLCGNKADLYNDDGYGPNEENVNLFCQQSSGGGGGSLFSRVYKVSCKTNENIHQMFEDIARQLVAYGCHSAAPDPEMFRLKAVDPSSSSSSSFLTAARPVSLPGNDDELLCLRRDASVATPRVPFARVSCYLSGGFDSVVVRDHCRRSTEQQPTVQRRKCLKKLAERENIVGKFNSTTMTVDVHEDPVRVVRRARVCSAAFCFHSLSSTFAVLFPLVIVLKYGNWCRHSSTLALQRSVVTFGGEFFVLLASQSSNSSGEHLFWSSEERFNRRDQSHARPAWVETAEIDHDGDGLPDEMQFNAAVPLHNGQETVHSAKLWLVFNRLLRSDGVCEVDEDVLLMLDGGGTVGNRWIVSGRLRTTVGPSSPSACEELGKAGHAPLGRLLLTNSDKSPLDMTVSEIEAQLFTVATLLPSNVRWLWSSDPGDQFRVNVTVAYVEEPSRLVASSFENVSKAWTQYFTLFVPVLILVKFVRRLVYKNNLLTTIVAEENKL</sequence>
<dbReference type="Gene3D" id="3.40.50.300">
    <property type="entry name" value="P-loop containing nucleotide triphosphate hydrolases"/>
    <property type="match status" value="1"/>
</dbReference>
<dbReference type="InterPro" id="IPR019306">
    <property type="entry name" value="TMEM231"/>
</dbReference>
<proteinExistence type="predicted"/>
<protein>
    <submittedName>
        <fullName evidence="4">GTP-binding protein ypt1</fullName>
    </submittedName>
</protein>
<dbReference type="SMART" id="SM00174">
    <property type="entry name" value="RHO"/>
    <property type="match status" value="1"/>
</dbReference>
<dbReference type="InterPro" id="IPR001806">
    <property type="entry name" value="Small_GTPase"/>
</dbReference>
<name>A0A0V1JZP8_TRIPS</name>
<dbReference type="FunFam" id="3.40.50.300:FF:001329">
    <property type="entry name" value="Small GTP-binding protein, putative"/>
    <property type="match status" value="1"/>
</dbReference>
<dbReference type="GO" id="GO:0005525">
    <property type="term" value="F:GTP binding"/>
    <property type="evidence" value="ECO:0007669"/>
    <property type="project" value="UniProtKB-KW"/>
</dbReference>
<dbReference type="NCBIfam" id="TIGR00231">
    <property type="entry name" value="small_GTP"/>
    <property type="match status" value="1"/>
</dbReference>